<evidence type="ECO:0000313" key="2">
    <source>
        <dbReference type="EMBL" id="MBB5057770.1"/>
    </source>
</evidence>
<dbReference type="Proteomes" id="UP000540989">
    <property type="component" value="Unassembled WGS sequence"/>
</dbReference>
<evidence type="ECO:0000256" key="1">
    <source>
        <dbReference type="SAM" id="SignalP"/>
    </source>
</evidence>
<name>A0A7W8E524_9BACT</name>
<evidence type="ECO:0008006" key="4">
    <source>
        <dbReference type="Google" id="ProtNLM"/>
    </source>
</evidence>
<accession>A0A7W8E524</accession>
<dbReference type="AlphaFoldDB" id="A0A7W8E524"/>
<dbReference type="RefSeq" id="WP_184216881.1">
    <property type="nucleotide sequence ID" value="NZ_JACHIP010000003.1"/>
</dbReference>
<protein>
    <recommendedName>
        <fullName evidence="4">Thioredoxin domain-containing protein</fullName>
    </recommendedName>
</protein>
<reference evidence="2 3" key="1">
    <citation type="submission" date="2020-08" db="EMBL/GenBank/DDBJ databases">
        <title>Genomic Encyclopedia of Type Strains, Phase IV (KMG-V): Genome sequencing to study the core and pangenomes of soil and plant-associated prokaryotes.</title>
        <authorList>
            <person name="Whitman W."/>
        </authorList>
    </citation>
    <scope>NUCLEOTIDE SEQUENCE [LARGE SCALE GENOMIC DNA]</scope>
    <source>
        <strain evidence="2 3">M8UP14</strain>
    </source>
</reference>
<keyword evidence="3" id="KW-1185">Reference proteome</keyword>
<organism evidence="2 3">
    <name type="scientific">Granulicella aggregans</name>
    <dbReference type="NCBI Taxonomy" id="474949"/>
    <lineage>
        <taxon>Bacteria</taxon>
        <taxon>Pseudomonadati</taxon>
        <taxon>Acidobacteriota</taxon>
        <taxon>Terriglobia</taxon>
        <taxon>Terriglobales</taxon>
        <taxon>Acidobacteriaceae</taxon>
        <taxon>Granulicella</taxon>
    </lineage>
</organism>
<comment type="caution">
    <text evidence="2">The sequence shown here is derived from an EMBL/GenBank/DDBJ whole genome shotgun (WGS) entry which is preliminary data.</text>
</comment>
<keyword evidence="1" id="KW-0732">Signal</keyword>
<gene>
    <name evidence="2" type="ORF">HDF16_002476</name>
</gene>
<sequence length="437" mass="46166">MPRIKPLILLSVILATSPAVFAQSPASPTQPPAASTPELSPAAAYREAMRPVEITRAAVANWSDTEQSSLGVAIKQASVACAARATTDFTGSALVDLSRLCALGFTWPATVAAANRYIHEDVTPKPRLAEAYALLINAELQLKDEHSALTDALALLTAVPYTSVVADATNQAIGYMHLLYTVDAVTLAAKRQPLLLAALHPASPDVQATPDAPPSTADLYKQALVLAELQQLQAEPAAAQETVAAIESALPSAIANDDLIAINRMRDRYALLGKPLPAIAPLASLATLPRAPKLPPHHTVTVLLLFPDWCAQCIRIAKQMPAGIFAVNQHDAYIYGLLAQTVPPQEMPKLSTKDTSAQKESFNPAYAAASLRGTPTFTVPPALLDTFNATDLPLLIVTDSHGIVRLFDIANESALQPGDTVDSAVALIGANWSSTPK</sequence>
<feature type="chain" id="PRO_5030597551" description="Thioredoxin domain-containing protein" evidence="1">
    <location>
        <begin position="23"/>
        <end position="437"/>
    </location>
</feature>
<proteinExistence type="predicted"/>
<evidence type="ECO:0000313" key="3">
    <source>
        <dbReference type="Proteomes" id="UP000540989"/>
    </source>
</evidence>
<feature type="signal peptide" evidence="1">
    <location>
        <begin position="1"/>
        <end position="22"/>
    </location>
</feature>
<dbReference type="EMBL" id="JACHIP010000003">
    <property type="protein sequence ID" value="MBB5057770.1"/>
    <property type="molecule type" value="Genomic_DNA"/>
</dbReference>